<accession>A0AAU7MVG3</accession>
<name>A0AAU7MVG3_9FLAO</name>
<dbReference type="EMBL" id="CP157804">
    <property type="protein sequence ID" value="XBQ22359.1"/>
    <property type="molecule type" value="Genomic_DNA"/>
</dbReference>
<dbReference type="RefSeq" id="WP_127141758.1">
    <property type="nucleotide sequence ID" value="NZ_CP157804.1"/>
</dbReference>
<dbReference type="KEGG" id="fld:ABNE31_12215"/>
<keyword evidence="1" id="KW-0812">Transmembrane</keyword>
<gene>
    <name evidence="2" type="ORF">ABNE31_12215</name>
</gene>
<dbReference type="AlphaFoldDB" id="A0AAU7MVG3"/>
<keyword evidence="1" id="KW-1133">Transmembrane helix</keyword>
<reference evidence="2" key="1">
    <citation type="submission" date="2024-05" db="EMBL/GenBank/DDBJ databases">
        <title>Draft Genome Sequences of Flagellimonas sp. MMG031 and Marinobacter sp. MMG032 Isolated from the dinoflagellate Symbiodinium pilosum.</title>
        <authorList>
            <person name="Shikuma N.J."/>
            <person name="Farrell M.V."/>
        </authorList>
    </citation>
    <scope>NUCLEOTIDE SEQUENCE</scope>
    <source>
        <strain evidence="2">MMG031</strain>
    </source>
</reference>
<proteinExistence type="predicted"/>
<feature type="transmembrane region" description="Helical" evidence="1">
    <location>
        <begin position="7"/>
        <end position="25"/>
    </location>
</feature>
<protein>
    <submittedName>
        <fullName evidence="2">Uncharacterized protein</fullName>
    </submittedName>
</protein>
<evidence type="ECO:0000256" key="1">
    <source>
        <dbReference type="SAM" id="Phobius"/>
    </source>
</evidence>
<keyword evidence="1" id="KW-0472">Membrane</keyword>
<sequence length="74" mass="8603">MKISAMDWLGLTTLVLVTVTLFAAMDLAFNWVFYLTVLGQVALIITVYKVLRDDYTTEKTFKDFYEDRPMPEND</sequence>
<evidence type="ECO:0000313" key="2">
    <source>
        <dbReference type="EMBL" id="XBQ22359.1"/>
    </source>
</evidence>
<organism evidence="2">
    <name type="scientific">Flagellimonas sp. MMG031</name>
    <dbReference type="NCBI Taxonomy" id="3158549"/>
    <lineage>
        <taxon>Bacteria</taxon>
        <taxon>Pseudomonadati</taxon>
        <taxon>Bacteroidota</taxon>
        <taxon>Flavobacteriia</taxon>
        <taxon>Flavobacteriales</taxon>
        <taxon>Flavobacteriaceae</taxon>
        <taxon>Flagellimonas</taxon>
    </lineage>
</organism>
<feature type="transmembrane region" description="Helical" evidence="1">
    <location>
        <begin position="31"/>
        <end position="51"/>
    </location>
</feature>